<evidence type="ECO:0000259" key="1">
    <source>
        <dbReference type="Pfam" id="PF13298"/>
    </source>
</evidence>
<proteinExistence type="predicted"/>
<name>A0ABW1QNQ4_9ACTN</name>
<protein>
    <submittedName>
        <fullName evidence="2">DNA polymerase ligase N-terminal domain-containing protein</fullName>
    </submittedName>
</protein>
<keyword evidence="3" id="KW-1185">Reference proteome</keyword>
<evidence type="ECO:0000313" key="2">
    <source>
        <dbReference type="EMBL" id="MFC6150938.1"/>
    </source>
</evidence>
<gene>
    <name evidence="2" type="ORF">ACFPYK_16155</name>
</gene>
<evidence type="ECO:0000313" key="3">
    <source>
        <dbReference type="Proteomes" id="UP001596097"/>
    </source>
</evidence>
<dbReference type="EMBL" id="JBHSQL010000014">
    <property type="protein sequence ID" value="MFC6150938.1"/>
    <property type="molecule type" value="Genomic_DNA"/>
</dbReference>
<sequence>MCQRHNATALHFDLRLEIDGVLVSWAVPKGPSPDPGQKRLAVRTDDHDLAHATYEGAYERTGGKVGSVVVWDLGTFDRRPPRPGEPVDAGAALAAGHLVVDLHGQKLTGPFALTRTGPAGPKEQWILVKMRAAA</sequence>
<keyword evidence="2" id="KW-0436">Ligase</keyword>
<dbReference type="InterPro" id="IPR014144">
    <property type="entry name" value="LigD_PE_domain"/>
</dbReference>
<dbReference type="PANTHER" id="PTHR39465:SF1">
    <property type="entry name" value="DNA LIGASE D 3'-PHOSPHOESTERASE DOMAIN-CONTAINING PROTEIN"/>
    <property type="match status" value="1"/>
</dbReference>
<comment type="caution">
    <text evidence="2">The sequence shown here is derived from an EMBL/GenBank/DDBJ whole genome shotgun (WGS) entry which is preliminary data.</text>
</comment>
<dbReference type="RefSeq" id="WP_205602865.1">
    <property type="nucleotide sequence ID" value="NZ_JBHSQL010000014.1"/>
</dbReference>
<feature type="domain" description="DNA ligase D 3'-phosphoesterase" evidence="1">
    <location>
        <begin position="3"/>
        <end position="115"/>
    </location>
</feature>
<dbReference type="Pfam" id="PF13298">
    <property type="entry name" value="LigD_N"/>
    <property type="match status" value="1"/>
</dbReference>
<reference evidence="3" key="1">
    <citation type="journal article" date="2019" name="Int. J. Syst. Evol. Microbiol.">
        <title>The Global Catalogue of Microorganisms (GCM) 10K type strain sequencing project: providing services to taxonomists for standard genome sequencing and annotation.</title>
        <authorList>
            <consortium name="The Broad Institute Genomics Platform"/>
            <consortium name="The Broad Institute Genome Sequencing Center for Infectious Disease"/>
            <person name="Wu L."/>
            <person name="Ma J."/>
        </authorList>
    </citation>
    <scope>NUCLEOTIDE SEQUENCE [LARGE SCALE GENOMIC DNA]</scope>
    <source>
        <strain evidence="3">CGMCC 4.7198</strain>
    </source>
</reference>
<dbReference type="GO" id="GO:0016874">
    <property type="term" value="F:ligase activity"/>
    <property type="evidence" value="ECO:0007669"/>
    <property type="project" value="UniProtKB-KW"/>
</dbReference>
<dbReference type="Proteomes" id="UP001596097">
    <property type="component" value="Unassembled WGS sequence"/>
</dbReference>
<organism evidence="2 3">
    <name type="scientific">Mumia xiangluensis</name>
    <dbReference type="NCBI Taxonomy" id="1678900"/>
    <lineage>
        <taxon>Bacteria</taxon>
        <taxon>Bacillati</taxon>
        <taxon>Actinomycetota</taxon>
        <taxon>Actinomycetes</taxon>
        <taxon>Propionibacteriales</taxon>
        <taxon>Nocardioidaceae</taxon>
        <taxon>Mumia</taxon>
    </lineage>
</organism>
<accession>A0ABW1QNQ4</accession>
<dbReference type="PANTHER" id="PTHR39465">
    <property type="entry name" value="DNA LIGASE D, 3'-PHOSPHOESTERASE DOMAIN"/>
    <property type="match status" value="1"/>
</dbReference>